<dbReference type="GO" id="GO:0003700">
    <property type="term" value="F:DNA-binding transcription factor activity"/>
    <property type="evidence" value="ECO:0007669"/>
    <property type="project" value="InterPro"/>
</dbReference>
<dbReference type="InterPro" id="IPR012318">
    <property type="entry name" value="HTH_CRP"/>
</dbReference>
<dbReference type="SMART" id="SM00100">
    <property type="entry name" value="cNMP"/>
    <property type="match status" value="1"/>
</dbReference>
<gene>
    <name evidence="7" type="ORF">K3F53_05425</name>
    <name evidence="8" type="ORF">SAMN04489735_1007103</name>
</gene>
<dbReference type="CDD" id="cd00092">
    <property type="entry name" value="HTH_CRP"/>
    <property type="match status" value="1"/>
</dbReference>
<evidence type="ECO:0000313" key="9">
    <source>
        <dbReference type="Proteomes" id="UP000198956"/>
    </source>
</evidence>
<evidence type="ECO:0000313" key="7">
    <source>
        <dbReference type="EMBL" id="QYY43663.1"/>
    </source>
</evidence>
<dbReference type="EMBL" id="FNDE01000007">
    <property type="protein sequence ID" value="SDG98557.1"/>
    <property type="molecule type" value="Genomic_DNA"/>
</dbReference>
<evidence type="ECO:0000256" key="4">
    <source>
        <dbReference type="ARBA" id="ARBA00023163"/>
    </source>
</evidence>
<reference evidence="7 10" key="2">
    <citation type="submission" date="2021-08" db="EMBL/GenBank/DDBJ databases">
        <title>Complete genome sequence of the strain Aneurinibacillus thermoaerophilus CCM 8960.</title>
        <authorList>
            <person name="Musilova J."/>
            <person name="Kourilova X."/>
            <person name="Pernicova I."/>
            <person name="Bezdicek M."/>
            <person name="Lengerova M."/>
            <person name="Obruca S."/>
            <person name="Sedlar K."/>
        </authorList>
    </citation>
    <scope>NUCLEOTIDE SEQUENCE [LARGE SCALE GENOMIC DNA]</scope>
    <source>
        <strain evidence="7 10">CCM 8960</strain>
    </source>
</reference>
<dbReference type="OrthoDB" id="9812325at2"/>
<protein>
    <submittedName>
        <fullName evidence="7 8">Crp/Fnr family transcriptional regulator</fullName>
    </submittedName>
</protein>
<keyword evidence="10" id="KW-1185">Reference proteome</keyword>
<dbReference type="Gene3D" id="1.10.10.10">
    <property type="entry name" value="Winged helix-like DNA-binding domain superfamily/Winged helix DNA-binding domain"/>
    <property type="match status" value="1"/>
</dbReference>
<sequence>MKAQALCDFLGTVPLFASLTEQERKEIAGLMLHKRVKKRDILFYEGKSCTAIYLLKQGTVKVYKITEDGREQIVNVLHTGDMFPHVGVFGGGVYPATAEALEDASLYFINVKELTALLTSNPSLCLRLLQVLEAKILELQRRLSDVLSRDMKEKIINTLLSLARSKGKEEAGGYSLEMELTHQDLADMVGTTRETVSRIISQLKKDGFIEFNVHRIWIRHS</sequence>
<dbReference type="PANTHER" id="PTHR24567:SF26">
    <property type="entry name" value="REGULATORY PROTEIN YEIL"/>
    <property type="match status" value="1"/>
</dbReference>
<dbReference type="PRINTS" id="PR00034">
    <property type="entry name" value="HTHCRP"/>
</dbReference>
<dbReference type="PROSITE" id="PS51063">
    <property type="entry name" value="HTH_CRP_2"/>
    <property type="match status" value="1"/>
</dbReference>
<dbReference type="InterPro" id="IPR050397">
    <property type="entry name" value="Env_Response_Regulators"/>
</dbReference>
<dbReference type="GeneID" id="97140803"/>
<name>A0A1G7YQ37_ANETH</name>
<dbReference type="Pfam" id="PF13545">
    <property type="entry name" value="HTH_Crp_2"/>
    <property type="match status" value="1"/>
</dbReference>
<evidence type="ECO:0000313" key="10">
    <source>
        <dbReference type="Proteomes" id="UP000826616"/>
    </source>
</evidence>
<dbReference type="PROSITE" id="PS50042">
    <property type="entry name" value="CNMP_BINDING_3"/>
    <property type="match status" value="1"/>
</dbReference>
<dbReference type="AlphaFoldDB" id="A0A1G7YQ37"/>
<dbReference type="PROSITE" id="PS00042">
    <property type="entry name" value="HTH_CRP_1"/>
    <property type="match status" value="1"/>
</dbReference>
<keyword evidence="4" id="KW-0804">Transcription</keyword>
<evidence type="ECO:0000256" key="3">
    <source>
        <dbReference type="ARBA" id="ARBA00023159"/>
    </source>
</evidence>
<keyword evidence="2" id="KW-0238">DNA-binding</keyword>
<evidence type="ECO:0000256" key="1">
    <source>
        <dbReference type="ARBA" id="ARBA00023015"/>
    </source>
</evidence>
<dbReference type="SUPFAM" id="SSF46785">
    <property type="entry name" value="Winged helix' DNA-binding domain"/>
    <property type="match status" value="1"/>
</dbReference>
<evidence type="ECO:0000256" key="2">
    <source>
        <dbReference type="ARBA" id="ARBA00023125"/>
    </source>
</evidence>
<dbReference type="EMBL" id="CP080764">
    <property type="protein sequence ID" value="QYY43663.1"/>
    <property type="molecule type" value="Genomic_DNA"/>
</dbReference>
<dbReference type="InterPro" id="IPR036390">
    <property type="entry name" value="WH_DNA-bd_sf"/>
</dbReference>
<dbReference type="RefSeq" id="WP_057899496.1">
    <property type="nucleotide sequence ID" value="NZ_CP080764.1"/>
</dbReference>
<feature type="domain" description="Cyclic nucleotide-binding" evidence="5">
    <location>
        <begin position="15"/>
        <end position="135"/>
    </location>
</feature>
<evidence type="ECO:0000259" key="5">
    <source>
        <dbReference type="PROSITE" id="PS50042"/>
    </source>
</evidence>
<dbReference type="SMART" id="SM00419">
    <property type="entry name" value="HTH_CRP"/>
    <property type="match status" value="1"/>
</dbReference>
<dbReference type="Proteomes" id="UP000826616">
    <property type="component" value="Chromosome"/>
</dbReference>
<dbReference type="CDD" id="cd00038">
    <property type="entry name" value="CAP_ED"/>
    <property type="match status" value="1"/>
</dbReference>
<keyword evidence="3" id="KW-0010">Activator</keyword>
<dbReference type="Proteomes" id="UP000198956">
    <property type="component" value="Unassembled WGS sequence"/>
</dbReference>
<dbReference type="GO" id="GO:0005829">
    <property type="term" value="C:cytosol"/>
    <property type="evidence" value="ECO:0007669"/>
    <property type="project" value="TreeGrafter"/>
</dbReference>
<proteinExistence type="predicted"/>
<dbReference type="SUPFAM" id="SSF51206">
    <property type="entry name" value="cAMP-binding domain-like"/>
    <property type="match status" value="1"/>
</dbReference>
<accession>A0A1G7YQ37</accession>
<evidence type="ECO:0000313" key="8">
    <source>
        <dbReference type="EMBL" id="SDG98557.1"/>
    </source>
</evidence>
<dbReference type="Pfam" id="PF00027">
    <property type="entry name" value="cNMP_binding"/>
    <property type="match status" value="1"/>
</dbReference>
<reference evidence="8 9" key="1">
    <citation type="submission" date="2016-10" db="EMBL/GenBank/DDBJ databases">
        <authorList>
            <person name="de Groot N.N."/>
        </authorList>
    </citation>
    <scope>NUCLEOTIDE SEQUENCE [LARGE SCALE GENOMIC DNA]</scope>
    <source>
        <strain evidence="8 9">L 420-91</strain>
    </source>
</reference>
<dbReference type="InterPro" id="IPR018490">
    <property type="entry name" value="cNMP-bd_dom_sf"/>
</dbReference>
<dbReference type="GO" id="GO:0003677">
    <property type="term" value="F:DNA binding"/>
    <property type="evidence" value="ECO:0007669"/>
    <property type="project" value="UniProtKB-KW"/>
</dbReference>
<dbReference type="InterPro" id="IPR014710">
    <property type="entry name" value="RmlC-like_jellyroll"/>
</dbReference>
<evidence type="ECO:0000259" key="6">
    <source>
        <dbReference type="PROSITE" id="PS51063"/>
    </source>
</evidence>
<dbReference type="Gene3D" id="2.60.120.10">
    <property type="entry name" value="Jelly Rolls"/>
    <property type="match status" value="1"/>
</dbReference>
<organism evidence="8 9">
    <name type="scientific">Aneurinibacillus thermoaerophilus</name>
    <dbReference type="NCBI Taxonomy" id="143495"/>
    <lineage>
        <taxon>Bacteria</taxon>
        <taxon>Bacillati</taxon>
        <taxon>Bacillota</taxon>
        <taxon>Bacilli</taxon>
        <taxon>Bacillales</taxon>
        <taxon>Paenibacillaceae</taxon>
        <taxon>Aneurinibacillus group</taxon>
        <taxon>Aneurinibacillus</taxon>
    </lineage>
</organism>
<dbReference type="InterPro" id="IPR000595">
    <property type="entry name" value="cNMP-bd_dom"/>
</dbReference>
<dbReference type="InterPro" id="IPR018335">
    <property type="entry name" value="Tscrpt_reg_HTH_Crp-type_CS"/>
</dbReference>
<feature type="domain" description="HTH crp-type" evidence="6">
    <location>
        <begin position="149"/>
        <end position="221"/>
    </location>
</feature>
<keyword evidence="1" id="KW-0805">Transcription regulation</keyword>
<dbReference type="PANTHER" id="PTHR24567">
    <property type="entry name" value="CRP FAMILY TRANSCRIPTIONAL REGULATORY PROTEIN"/>
    <property type="match status" value="1"/>
</dbReference>
<dbReference type="InterPro" id="IPR036388">
    <property type="entry name" value="WH-like_DNA-bd_sf"/>
</dbReference>